<dbReference type="Gene3D" id="1.10.3210.10">
    <property type="entry name" value="Hypothetical protein af1432"/>
    <property type="match status" value="1"/>
</dbReference>
<evidence type="ECO:0000313" key="6">
    <source>
        <dbReference type="EMBL" id="MDF2952879.1"/>
    </source>
</evidence>
<dbReference type="PANTHER" id="PTHR45138">
    <property type="entry name" value="REGULATORY COMPONENTS OF SENSORY TRANSDUCTION SYSTEM"/>
    <property type="match status" value="1"/>
</dbReference>
<dbReference type="SUPFAM" id="SSF55073">
    <property type="entry name" value="Nucleotide cyclase"/>
    <property type="match status" value="1"/>
</dbReference>
<evidence type="ECO:0000313" key="7">
    <source>
        <dbReference type="Proteomes" id="UP001144110"/>
    </source>
</evidence>
<dbReference type="Pfam" id="PF00990">
    <property type="entry name" value="GGDEF"/>
    <property type="match status" value="1"/>
</dbReference>
<feature type="domain" description="HDOD" evidence="5">
    <location>
        <begin position="15"/>
        <end position="206"/>
    </location>
</feature>
<dbReference type="InterPro" id="IPR050469">
    <property type="entry name" value="Diguanylate_Cyclase"/>
</dbReference>
<dbReference type="EMBL" id="JAPHEG010000001">
    <property type="protein sequence ID" value="MDF2952879.1"/>
    <property type="molecule type" value="Genomic_DNA"/>
</dbReference>
<proteinExistence type="predicted"/>
<dbReference type="GO" id="GO:0005886">
    <property type="term" value="C:plasma membrane"/>
    <property type="evidence" value="ECO:0007669"/>
    <property type="project" value="TreeGrafter"/>
</dbReference>
<dbReference type="GO" id="GO:0052621">
    <property type="term" value="F:diguanylate cyclase activity"/>
    <property type="evidence" value="ECO:0007669"/>
    <property type="project" value="UniProtKB-EC"/>
</dbReference>
<dbReference type="Pfam" id="PF08668">
    <property type="entry name" value="HDOD"/>
    <property type="match status" value="1"/>
</dbReference>
<dbReference type="GO" id="GO:1902201">
    <property type="term" value="P:negative regulation of bacterial-type flagellum-dependent cell motility"/>
    <property type="evidence" value="ECO:0007669"/>
    <property type="project" value="TreeGrafter"/>
</dbReference>
<feature type="domain" description="GGDEF" evidence="4">
    <location>
        <begin position="380"/>
        <end position="518"/>
    </location>
</feature>
<gene>
    <name evidence="6" type="ORF">OD816_000124</name>
</gene>
<dbReference type="PANTHER" id="PTHR45138:SF9">
    <property type="entry name" value="DIGUANYLATE CYCLASE DGCM-RELATED"/>
    <property type="match status" value="1"/>
</dbReference>
<dbReference type="Proteomes" id="UP001144110">
    <property type="component" value="Unassembled WGS sequence"/>
</dbReference>
<dbReference type="CDD" id="cd01949">
    <property type="entry name" value="GGDEF"/>
    <property type="match status" value="1"/>
</dbReference>
<evidence type="ECO:0000259" key="5">
    <source>
        <dbReference type="PROSITE" id="PS51833"/>
    </source>
</evidence>
<dbReference type="PROSITE" id="PS51833">
    <property type="entry name" value="HDOD"/>
    <property type="match status" value="1"/>
</dbReference>
<name>A0AAE3P4Y7_9BACT</name>
<dbReference type="InterPro" id="IPR013976">
    <property type="entry name" value="HDOD"/>
</dbReference>
<evidence type="ECO:0000256" key="3">
    <source>
        <dbReference type="SAM" id="Coils"/>
    </source>
</evidence>
<dbReference type="InterPro" id="IPR043128">
    <property type="entry name" value="Rev_trsase/Diguanyl_cyclase"/>
</dbReference>
<dbReference type="PROSITE" id="PS50887">
    <property type="entry name" value="GGDEF"/>
    <property type="match status" value="1"/>
</dbReference>
<dbReference type="SMART" id="SM00267">
    <property type="entry name" value="GGDEF"/>
    <property type="match status" value="1"/>
</dbReference>
<dbReference type="Gene3D" id="3.30.70.270">
    <property type="match status" value="1"/>
</dbReference>
<comment type="catalytic activity">
    <reaction evidence="2">
        <text>2 GTP = 3',3'-c-di-GMP + 2 diphosphate</text>
        <dbReference type="Rhea" id="RHEA:24898"/>
        <dbReference type="ChEBI" id="CHEBI:33019"/>
        <dbReference type="ChEBI" id="CHEBI:37565"/>
        <dbReference type="ChEBI" id="CHEBI:58805"/>
        <dbReference type="EC" id="2.7.7.65"/>
    </reaction>
</comment>
<keyword evidence="3" id="KW-0175">Coiled coil</keyword>
<dbReference type="InterPro" id="IPR000160">
    <property type="entry name" value="GGDEF_dom"/>
</dbReference>
<dbReference type="GO" id="GO:0043709">
    <property type="term" value="P:cell adhesion involved in single-species biofilm formation"/>
    <property type="evidence" value="ECO:0007669"/>
    <property type="project" value="TreeGrafter"/>
</dbReference>
<dbReference type="EC" id="2.7.7.65" evidence="1"/>
<dbReference type="SUPFAM" id="SSF109604">
    <property type="entry name" value="HD-domain/PDEase-like"/>
    <property type="match status" value="1"/>
</dbReference>
<sequence>MGEIDRLLKLSQRPLIPLPKTVREILETLLLKSEREFLELINQNQELSSLIFSVANQPKYRKDNPPVQNIRMALLILGEDLVKILVLSYVSTKLSKVTFNEFSFSLFWARAIANLCFSFICASKFETYPSHLHISSYLMDFGIIVLYSLFPEGYLKVLKLKKLGKTLCQAEREVFEVDHATIGGEYFEFYNFPRRFVLNIHYHHWFPDLPEEIPPEIFEDVKFLNFIDLGVGCYFSVNRERKFKDFKNFGKTHFNLNDSQIENLLDSLPEWTNIFYKIFNYKDHLLTPYTKWIKLQEEKLKIQIKKLEEQKKKEENLIELYQDELAKVTREKEILIEEIEALKKKLEEGSILDPLTGLYNESYFLKRLKEELLRAKRYRRIVSILLIEVDKFSQIIELYGVEEEENILKLLAQEFFKNLRRVDIVAKLSKPEQFAVILPETPLSGAMVVARKLLRIVERTFYQKYNTVYSPYIAVISYDSSQLDPKTEPQLENILNTLKSGIDILKLKGQKRILSLVINKEINNIQS</sequence>
<accession>A0AAE3P4Y7</accession>
<feature type="coiled-coil region" evidence="3">
    <location>
        <begin position="293"/>
        <end position="352"/>
    </location>
</feature>
<evidence type="ECO:0000259" key="4">
    <source>
        <dbReference type="PROSITE" id="PS50887"/>
    </source>
</evidence>
<dbReference type="InterPro" id="IPR029787">
    <property type="entry name" value="Nucleotide_cyclase"/>
</dbReference>
<evidence type="ECO:0000256" key="2">
    <source>
        <dbReference type="ARBA" id="ARBA00034247"/>
    </source>
</evidence>
<reference evidence="6" key="1">
    <citation type="submission" date="2022-11" db="EMBL/GenBank/DDBJ databases">
        <title>Candidatus Alkanophaga archaea from heated hydrothermal vent sediment oxidize petroleum alkanes.</title>
        <authorList>
            <person name="Zehnle H."/>
            <person name="Laso-Perez R."/>
            <person name="Lipp J."/>
            <person name="Teske A."/>
            <person name="Wegener G."/>
        </authorList>
    </citation>
    <scope>NUCLEOTIDE SEQUENCE</scope>
    <source>
        <strain evidence="6">MCA70</strain>
    </source>
</reference>
<dbReference type="AlphaFoldDB" id="A0AAE3P4Y7"/>
<protein>
    <recommendedName>
        <fullName evidence="1">diguanylate cyclase</fullName>
        <ecNumber evidence="1">2.7.7.65</ecNumber>
    </recommendedName>
</protein>
<organism evidence="6 7">
    <name type="scientific">Candidatus Thermodesulfobacterium syntrophicum</name>
    <dbReference type="NCBI Taxonomy" id="3060442"/>
    <lineage>
        <taxon>Bacteria</taxon>
        <taxon>Pseudomonadati</taxon>
        <taxon>Thermodesulfobacteriota</taxon>
        <taxon>Thermodesulfobacteria</taxon>
        <taxon>Thermodesulfobacteriales</taxon>
        <taxon>Thermodesulfobacteriaceae</taxon>
        <taxon>Thermodesulfobacterium</taxon>
    </lineage>
</organism>
<comment type="caution">
    <text evidence="6">The sequence shown here is derived from an EMBL/GenBank/DDBJ whole genome shotgun (WGS) entry which is preliminary data.</text>
</comment>
<evidence type="ECO:0000256" key="1">
    <source>
        <dbReference type="ARBA" id="ARBA00012528"/>
    </source>
</evidence>
<dbReference type="NCBIfam" id="TIGR00254">
    <property type="entry name" value="GGDEF"/>
    <property type="match status" value="1"/>
</dbReference>